<evidence type="ECO:0000313" key="1">
    <source>
        <dbReference type="EMBL" id="KAK9700394.1"/>
    </source>
</evidence>
<dbReference type="EMBL" id="JASPKY010000438">
    <property type="protein sequence ID" value="KAK9700394.1"/>
    <property type="molecule type" value="Genomic_DNA"/>
</dbReference>
<proteinExistence type="predicted"/>
<dbReference type="AlphaFoldDB" id="A0AAW1JAK7"/>
<reference evidence="1 2" key="1">
    <citation type="journal article" date="2024" name="BMC Genomics">
        <title>De novo assembly and annotation of Popillia japonica's genome with initial clues to its potential as an invasive pest.</title>
        <authorList>
            <person name="Cucini C."/>
            <person name="Boschi S."/>
            <person name="Funari R."/>
            <person name="Cardaioli E."/>
            <person name="Iannotti N."/>
            <person name="Marturano G."/>
            <person name="Paoli F."/>
            <person name="Bruttini M."/>
            <person name="Carapelli A."/>
            <person name="Frati F."/>
            <person name="Nardi F."/>
        </authorList>
    </citation>
    <scope>NUCLEOTIDE SEQUENCE [LARGE SCALE GENOMIC DNA]</scope>
    <source>
        <strain evidence="1">DMR45628</strain>
    </source>
</reference>
<comment type="caution">
    <text evidence="1">The sequence shown here is derived from an EMBL/GenBank/DDBJ whole genome shotgun (WGS) entry which is preliminary data.</text>
</comment>
<evidence type="ECO:0000313" key="2">
    <source>
        <dbReference type="Proteomes" id="UP001458880"/>
    </source>
</evidence>
<organism evidence="1 2">
    <name type="scientific">Popillia japonica</name>
    <name type="common">Japanese beetle</name>
    <dbReference type="NCBI Taxonomy" id="7064"/>
    <lineage>
        <taxon>Eukaryota</taxon>
        <taxon>Metazoa</taxon>
        <taxon>Ecdysozoa</taxon>
        <taxon>Arthropoda</taxon>
        <taxon>Hexapoda</taxon>
        <taxon>Insecta</taxon>
        <taxon>Pterygota</taxon>
        <taxon>Neoptera</taxon>
        <taxon>Endopterygota</taxon>
        <taxon>Coleoptera</taxon>
        <taxon>Polyphaga</taxon>
        <taxon>Scarabaeiformia</taxon>
        <taxon>Scarabaeidae</taxon>
        <taxon>Rutelinae</taxon>
        <taxon>Popillia</taxon>
    </lineage>
</organism>
<sequence length="150" mass="17301">MHYDDKIDHITNKPEIILDYNSTKAGVDCVDKLSGINAFVLFSANNVSKIRRRLFLRALSFQLVENHIRRRAMQSIPRVMVLRIKEVLGLETPIPKPVPVGQRCIDRGPRAVCGPPVEYWWPADSKNNTLVHSKNIEFYSRIKPKSMFEK</sequence>
<keyword evidence="2" id="KW-1185">Reference proteome</keyword>
<dbReference type="Proteomes" id="UP001458880">
    <property type="component" value="Unassembled WGS sequence"/>
</dbReference>
<accession>A0AAW1JAK7</accession>
<protein>
    <submittedName>
        <fullName evidence="1">Uncharacterized protein</fullName>
    </submittedName>
</protein>
<gene>
    <name evidence="1" type="ORF">QE152_g31274</name>
</gene>
<name>A0AAW1JAK7_POPJA</name>